<dbReference type="Pfam" id="PF01676">
    <property type="entry name" value="Metalloenzyme"/>
    <property type="match status" value="1"/>
</dbReference>
<dbReference type="InterPro" id="IPR036646">
    <property type="entry name" value="PGAM_B_sf"/>
</dbReference>
<dbReference type="Gene3D" id="3.40.1450.10">
    <property type="entry name" value="BPG-independent phosphoglycerate mutase, domain B"/>
    <property type="match status" value="1"/>
</dbReference>
<dbReference type="Proteomes" id="UP000005496">
    <property type="component" value="Unassembled WGS sequence"/>
</dbReference>
<feature type="binding site" evidence="9 13">
    <location>
        <position position="403"/>
    </location>
    <ligand>
        <name>Mn(2+)</name>
        <dbReference type="ChEBI" id="CHEBI:29035"/>
        <label>1</label>
    </ligand>
</feature>
<evidence type="ECO:0000256" key="4">
    <source>
        <dbReference type="ARBA" id="ARBA00008819"/>
    </source>
</evidence>
<name>D6SS42_9BACT</name>
<dbReference type="GO" id="GO:0004619">
    <property type="term" value="F:phosphoglycerate mutase activity"/>
    <property type="evidence" value="ECO:0007669"/>
    <property type="project" value="UniProtKB-UniRule"/>
</dbReference>
<dbReference type="NCBIfam" id="TIGR01307">
    <property type="entry name" value="pgm_bpd_ind"/>
    <property type="match status" value="1"/>
</dbReference>
<evidence type="ECO:0000256" key="7">
    <source>
        <dbReference type="ARBA" id="ARBA00023211"/>
    </source>
</evidence>
<dbReference type="CDD" id="cd16010">
    <property type="entry name" value="iPGM"/>
    <property type="match status" value="1"/>
</dbReference>
<evidence type="ECO:0000256" key="1">
    <source>
        <dbReference type="ARBA" id="ARBA00000370"/>
    </source>
</evidence>
<feature type="binding site" evidence="9 12">
    <location>
        <begin position="262"/>
        <end position="265"/>
    </location>
    <ligand>
        <name>substrate</name>
    </ligand>
</feature>
<evidence type="ECO:0000256" key="13">
    <source>
        <dbReference type="PIRSR" id="PIRSR001492-3"/>
    </source>
</evidence>
<comment type="catalytic activity">
    <reaction evidence="1 9">
        <text>(2R)-2-phosphoglycerate = (2R)-3-phosphoglycerate</text>
        <dbReference type="Rhea" id="RHEA:15901"/>
        <dbReference type="ChEBI" id="CHEBI:58272"/>
        <dbReference type="ChEBI" id="CHEBI:58289"/>
        <dbReference type="EC" id="5.4.2.12"/>
    </reaction>
</comment>
<evidence type="ECO:0000256" key="12">
    <source>
        <dbReference type="PIRSR" id="PIRSR001492-2"/>
    </source>
</evidence>
<feature type="binding site" evidence="9 12">
    <location>
        <position position="335"/>
    </location>
    <ligand>
        <name>substrate</name>
    </ligand>
</feature>
<dbReference type="RefSeq" id="WP_008870860.1">
    <property type="nucleotide sequence ID" value="NZ_ACJN02000003.1"/>
</dbReference>
<feature type="binding site" evidence="9 12">
    <location>
        <position position="192"/>
    </location>
    <ligand>
        <name>substrate</name>
    </ligand>
</feature>
<feature type="binding site" evidence="9 12">
    <location>
        <begin position="154"/>
        <end position="155"/>
    </location>
    <ligand>
        <name>substrate</name>
    </ligand>
</feature>
<dbReference type="PIRSF" id="PIRSF001492">
    <property type="entry name" value="IPGAM"/>
    <property type="match status" value="1"/>
</dbReference>
<dbReference type="EC" id="5.4.2.12" evidence="9 10"/>
<comment type="cofactor">
    <cofactor evidence="9">
        <name>Mn(2+)</name>
        <dbReference type="ChEBI" id="CHEBI:29035"/>
    </cofactor>
    <text evidence="9">Binds 2 manganese ions per subunit.</text>
</comment>
<dbReference type="eggNOG" id="COG0696">
    <property type="taxonomic scope" value="Bacteria"/>
</dbReference>
<comment type="subunit">
    <text evidence="9">Monomer.</text>
</comment>
<evidence type="ECO:0000313" key="16">
    <source>
        <dbReference type="EMBL" id="EFI33508.1"/>
    </source>
</evidence>
<feature type="binding site" evidence="9 13">
    <location>
        <position position="462"/>
    </location>
    <ligand>
        <name>Mn(2+)</name>
        <dbReference type="ChEBI" id="CHEBI:29035"/>
        <label>1</label>
    </ligand>
</feature>
<dbReference type="SUPFAM" id="SSF53649">
    <property type="entry name" value="Alkaline phosphatase-like"/>
    <property type="match status" value="1"/>
</dbReference>
<comment type="caution">
    <text evidence="16">The sequence shown here is derived from an EMBL/GenBank/DDBJ whole genome shotgun (WGS) entry which is preliminary data.</text>
</comment>
<evidence type="ECO:0000256" key="8">
    <source>
        <dbReference type="ARBA" id="ARBA00023235"/>
    </source>
</evidence>
<dbReference type="InterPro" id="IPR017850">
    <property type="entry name" value="Alkaline_phosphatase_core_sf"/>
</dbReference>
<reference evidence="16" key="1">
    <citation type="submission" date="2010-05" db="EMBL/GenBank/DDBJ databases">
        <title>The draft genome of Desulfonatronospira thiodismutans ASO3-1.</title>
        <authorList>
            <consortium name="US DOE Joint Genome Institute (JGI-PGF)"/>
            <person name="Lucas S."/>
            <person name="Copeland A."/>
            <person name="Lapidus A."/>
            <person name="Cheng J.-F."/>
            <person name="Bruce D."/>
            <person name="Goodwin L."/>
            <person name="Pitluck S."/>
            <person name="Chertkov O."/>
            <person name="Brettin T."/>
            <person name="Detter J.C."/>
            <person name="Han C."/>
            <person name="Land M.L."/>
            <person name="Hauser L."/>
            <person name="Kyrpides N."/>
            <person name="Mikhailova N."/>
            <person name="Muyzer G."/>
            <person name="Woyke T."/>
        </authorList>
    </citation>
    <scope>NUCLEOTIDE SEQUENCE [LARGE SCALE GENOMIC DNA]</scope>
    <source>
        <strain evidence="16">ASO3-1</strain>
    </source>
</reference>
<keyword evidence="6 9" id="KW-0324">Glycolysis</keyword>
<comment type="similarity">
    <text evidence="4 9">Belongs to the BPG-independent phosphoglycerate mutase family.</text>
</comment>
<dbReference type="SUPFAM" id="SSF64158">
    <property type="entry name" value="2,3-Bisphosphoglycerate-independent phosphoglycerate mutase, substrate-binding domain"/>
    <property type="match status" value="1"/>
</dbReference>
<protein>
    <recommendedName>
        <fullName evidence="9 10">2,3-bisphosphoglycerate-independent phosphoglycerate mutase</fullName>
        <shortName evidence="9">BPG-independent PGAM</shortName>
        <shortName evidence="9">Phosphoglyceromutase</shortName>
        <shortName evidence="9">iPGM</shortName>
        <ecNumber evidence="9 10">5.4.2.12</ecNumber>
    </recommendedName>
</protein>
<dbReference type="Pfam" id="PF06415">
    <property type="entry name" value="iPGM_N"/>
    <property type="match status" value="1"/>
</dbReference>
<feature type="binding site" evidence="9 13">
    <location>
        <position position="14"/>
    </location>
    <ligand>
        <name>Mn(2+)</name>
        <dbReference type="ChEBI" id="CHEBI:29035"/>
        <label>2</label>
    </ligand>
</feature>
<evidence type="ECO:0000313" key="17">
    <source>
        <dbReference type="Proteomes" id="UP000005496"/>
    </source>
</evidence>
<dbReference type="FunFam" id="3.40.1450.10:FF:000002">
    <property type="entry name" value="2,3-bisphosphoglycerate-independent phosphoglycerate mutase"/>
    <property type="match status" value="1"/>
</dbReference>
<dbReference type="Gene3D" id="3.40.720.10">
    <property type="entry name" value="Alkaline Phosphatase, subunit A"/>
    <property type="match status" value="1"/>
</dbReference>
<feature type="binding site" evidence="9 12">
    <location>
        <position position="186"/>
    </location>
    <ligand>
        <name>substrate</name>
    </ligand>
</feature>
<dbReference type="InterPro" id="IPR006124">
    <property type="entry name" value="Metalloenzyme"/>
</dbReference>
<dbReference type="GO" id="GO:0030145">
    <property type="term" value="F:manganese ion binding"/>
    <property type="evidence" value="ECO:0007669"/>
    <property type="project" value="UniProtKB-UniRule"/>
</dbReference>
<sequence length="514" mass="57077">MHNNRTPVVLLILDGWGLAPQGPGNAFSRAHTPNLDLIMNTYPCTSLECSGPQVGLPRGQMGNSEVGHLNIGAGRVVYQDILRISLTLEEGRLGQNPVLEDLLNRMGPESTLHLMGLVSDGGVHSLQEHLHGLLNILGQKNVSRVMVHCFLDGRDTSPTSGAHFVSRLQEYMESCGTGRIATVMGRYYAMDRDKRWERTREAYEALTLGRAEAVRDPVQAIQASYSRGVTDEFVKPMVLTDEDNHPVGCLQDNDAVLFFNFRADRARQLTQALYRRDFQEFTRSKAPDLSVATMTEYDKSFGLPVLFPPENLQNILGEVLSNNSIAQLRIAETEKYAHVTYFFNGGLEEPFQQEERVLIPSPREVATYDHKPEMSAFQVTEKLCSLIRQEKYNLYVCNLANLDMVGHTGNIQAAVKACETVDRCAGSVLEAVLEKNGILLLTSDHGNSEDMLAENGSPKTAHSTNPVPFCLVNCPGQELRREGMLADIAPTILDLWSIDLPAEMDGKSLLYKEK</sequence>
<keyword evidence="5 9" id="KW-0479">Metal-binding</keyword>
<keyword evidence="8 9" id="KW-0413">Isomerase</keyword>
<dbReference type="HAMAP" id="MF_01038">
    <property type="entry name" value="GpmI"/>
    <property type="match status" value="1"/>
</dbReference>
<evidence type="ECO:0000256" key="5">
    <source>
        <dbReference type="ARBA" id="ARBA00022723"/>
    </source>
</evidence>
<evidence type="ECO:0000256" key="2">
    <source>
        <dbReference type="ARBA" id="ARBA00002315"/>
    </source>
</evidence>
<feature type="binding site" evidence="9 12">
    <location>
        <position position="124"/>
    </location>
    <ligand>
        <name>substrate</name>
    </ligand>
</feature>
<dbReference type="InterPro" id="IPR011258">
    <property type="entry name" value="BPG-indep_PGM_N"/>
</dbReference>
<dbReference type="PANTHER" id="PTHR31637">
    <property type="entry name" value="2,3-BISPHOSPHOGLYCERATE-INDEPENDENT PHOSPHOGLYCERATE MUTASE"/>
    <property type="match status" value="1"/>
</dbReference>
<feature type="active site" description="Phosphoserine intermediate" evidence="9 11">
    <location>
        <position position="64"/>
    </location>
</feature>
<dbReference type="GO" id="GO:0005829">
    <property type="term" value="C:cytosol"/>
    <property type="evidence" value="ECO:0007669"/>
    <property type="project" value="TreeGrafter"/>
</dbReference>
<feature type="binding site" evidence="9 13">
    <location>
        <position position="444"/>
    </location>
    <ligand>
        <name>Mn(2+)</name>
        <dbReference type="ChEBI" id="CHEBI:29035"/>
        <label>2</label>
    </ligand>
</feature>
<comment type="function">
    <text evidence="2 9">Catalyzes the interconversion of 2-phosphoglycerate and 3-phosphoglycerate.</text>
</comment>
<dbReference type="InterPro" id="IPR005995">
    <property type="entry name" value="Pgm_bpd_ind"/>
</dbReference>
<evidence type="ECO:0000256" key="6">
    <source>
        <dbReference type="ARBA" id="ARBA00023152"/>
    </source>
</evidence>
<evidence type="ECO:0000256" key="3">
    <source>
        <dbReference type="ARBA" id="ARBA00004798"/>
    </source>
</evidence>
<proteinExistence type="inferred from homology"/>
<feature type="domain" description="BPG-independent PGAM N-terminal" evidence="15">
    <location>
        <begin position="84"/>
        <end position="299"/>
    </location>
</feature>
<feature type="binding site" evidence="9 13">
    <location>
        <position position="64"/>
    </location>
    <ligand>
        <name>Mn(2+)</name>
        <dbReference type="ChEBI" id="CHEBI:29035"/>
        <label>2</label>
    </ligand>
</feature>
<gene>
    <name evidence="9" type="primary">gpmI</name>
    <name evidence="16" type="ORF">Dthio_PD0842</name>
</gene>
<comment type="pathway">
    <text evidence="3 9">Carbohydrate degradation; glycolysis; pyruvate from D-glyceraldehyde 3-phosphate: step 3/5.</text>
</comment>
<dbReference type="AlphaFoldDB" id="D6SS42"/>
<evidence type="ECO:0000256" key="11">
    <source>
        <dbReference type="PIRSR" id="PIRSR001492-1"/>
    </source>
</evidence>
<dbReference type="EMBL" id="ACJN02000003">
    <property type="protein sequence ID" value="EFI33508.1"/>
    <property type="molecule type" value="Genomic_DNA"/>
</dbReference>
<accession>D6SS42</accession>
<evidence type="ECO:0000256" key="9">
    <source>
        <dbReference type="HAMAP-Rule" id="MF_01038"/>
    </source>
</evidence>
<feature type="binding site" evidence="9 13">
    <location>
        <position position="407"/>
    </location>
    <ligand>
        <name>Mn(2+)</name>
        <dbReference type="ChEBI" id="CHEBI:29035"/>
        <label>1</label>
    </ligand>
</feature>
<evidence type="ECO:0000259" key="14">
    <source>
        <dbReference type="Pfam" id="PF01676"/>
    </source>
</evidence>
<evidence type="ECO:0000256" key="10">
    <source>
        <dbReference type="NCBIfam" id="TIGR01307"/>
    </source>
</evidence>
<dbReference type="OrthoDB" id="9800863at2"/>
<feature type="binding site" evidence="9 13">
    <location>
        <position position="445"/>
    </location>
    <ligand>
        <name>Mn(2+)</name>
        <dbReference type="ChEBI" id="CHEBI:29035"/>
        <label>2</label>
    </ligand>
</feature>
<keyword evidence="17" id="KW-1185">Reference proteome</keyword>
<dbReference type="UniPathway" id="UPA00109">
    <property type="reaction ID" value="UER00186"/>
</dbReference>
<dbReference type="GO" id="GO:0006096">
    <property type="term" value="P:glycolytic process"/>
    <property type="evidence" value="ECO:0007669"/>
    <property type="project" value="UniProtKB-UniRule"/>
</dbReference>
<dbReference type="GO" id="GO:0006007">
    <property type="term" value="P:glucose catabolic process"/>
    <property type="evidence" value="ECO:0007669"/>
    <property type="project" value="InterPro"/>
</dbReference>
<dbReference type="PANTHER" id="PTHR31637:SF0">
    <property type="entry name" value="2,3-BISPHOSPHOGLYCERATE-INDEPENDENT PHOSPHOGLYCERATE MUTASE"/>
    <property type="match status" value="1"/>
</dbReference>
<feature type="domain" description="Metalloenzyme" evidence="14">
    <location>
        <begin position="7"/>
        <end position="498"/>
    </location>
</feature>
<keyword evidence="7 9" id="KW-0464">Manganese</keyword>
<organism evidence="16 17">
    <name type="scientific">Desulfonatronospira thiodismutans ASO3-1</name>
    <dbReference type="NCBI Taxonomy" id="555779"/>
    <lineage>
        <taxon>Bacteria</taxon>
        <taxon>Pseudomonadati</taxon>
        <taxon>Thermodesulfobacteriota</taxon>
        <taxon>Desulfovibrionia</taxon>
        <taxon>Desulfovibrionales</taxon>
        <taxon>Desulfonatronovibrionaceae</taxon>
        <taxon>Desulfonatronospira</taxon>
    </lineage>
</organism>
<evidence type="ECO:0000259" key="15">
    <source>
        <dbReference type="Pfam" id="PF06415"/>
    </source>
</evidence>